<comment type="catalytic activity">
    <reaction evidence="8">
        <text>DNA(n) + a 2'-deoxyribonucleoside 5'-triphosphate = DNA(n+1) + diphosphate</text>
        <dbReference type="Rhea" id="RHEA:22508"/>
        <dbReference type="Rhea" id="RHEA-COMP:17339"/>
        <dbReference type="Rhea" id="RHEA-COMP:17340"/>
        <dbReference type="ChEBI" id="CHEBI:33019"/>
        <dbReference type="ChEBI" id="CHEBI:61560"/>
        <dbReference type="ChEBI" id="CHEBI:173112"/>
        <dbReference type="EC" id="2.7.7.7"/>
    </reaction>
</comment>
<dbReference type="InterPro" id="IPR004868">
    <property type="entry name" value="DNA-dir_DNA_pol_B_mt/vir"/>
</dbReference>
<evidence type="ECO:0000313" key="10">
    <source>
        <dbReference type="EMBL" id="QSE33955.1"/>
    </source>
</evidence>
<dbReference type="GO" id="GO:0003677">
    <property type="term" value="F:DNA binding"/>
    <property type="evidence" value="ECO:0007669"/>
    <property type="project" value="UniProtKB-KW"/>
</dbReference>
<gene>
    <name evidence="10" type="primary">orf115</name>
</gene>
<proteinExistence type="inferred from homology"/>
<dbReference type="Gene3D" id="3.90.1600.10">
    <property type="entry name" value="Palm domain of DNA polymerase"/>
    <property type="match status" value="1"/>
</dbReference>
<evidence type="ECO:0000256" key="8">
    <source>
        <dbReference type="ARBA" id="ARBA00049244"/>
    </source>
</evidence>
<evidence type="ECO:0000256" key="7">
    <source>
        <dbReference type="ARBA" id="ARBA00023125"/>
    </source>
</evidence>
<name>A0A896Z6A3_9AGAM</name>
<dbReference type="GO" id="GO:0003887">
    <property type="term" value="F:DNA-directed DNA polymerase activity"/>
    <property type="evidence" value="ECO:0007669"/>
    <property type="project" value="UniProtKB-KW"/>
</dbReference>
<dbReference type="SUPFAM" id="SSF56672">
    <property type="entry name" value="DNA/RNA polymerases"/>
    <property type="match status" value="1"/>
</dbReference>
<organism evidence="10">
    <name type="scientific">Coniophora olivacea</name>
    <dbReference type="NCBI Taxonomy" id="85977"/>
    <lineage>
        <taxon>Eukaryota</taxon>
        <taxon>Fungi</taxon>
        <taxon>Dikarya</taxon>
        <taxon>Basidiomycota</taxon>
        <taxon>Agaricomycotina</taxon>
        <taxon>Agaricomycetes</taxon>
        <taxon>Agaricomycetidae</taxon>
        <taxon>Boletales</taxon>
        <taxon>Coniophorineae</taxon>
        <taxon>Coniophoraceae</taxon>
        <taxon>Coniophora</taxon>
    </lineage>
</organism>
<comment type="similarity">
    <text evidence="1">Belongs to the DNA polymerase type-B family.</text>
</comment>
<dbReference type="InterPro" id="IPR023211">
    <property type="entry name" value="DNA_pol_palm_dom_sf"/>
</dbReference>
<dbReference type="GO" id="GO:0006260">
    <property type="term" value="P:DNA replication"/>
    <property type="evidence" value="ECO:0007669"/>
    <property type="project" value="UniProtKB-KW"/>
</dbReference>
<accession>A0A896Z6A3</accession>
<keyword evidence="7" id="KW-0238">DNA-binding</keyword>
<evidence type="ECO:0000256" key="1">
    <source>
        <dbReference type="ARBA" id="ARBA00005755"/>
    </source>
</evidence>
<evidence type="ECO:0000256" key="4">
    <source>
        <dbReference type="ARBA" id="ARBA00022695"/>
    </source>
</evidence>
<keyword evidence="4" id="KW-0548">Nucleotidyltransferase</keyword>
<evidence type="ECO:0000256" key="3">
    <source>
        <dbReference type="ARBA" id="ARBA00022679"/>
    </source>
</evidence>
<keyword evidence="10" id="KW-0496">Mitochondrion</keyword>
<keyword evidence="5" id="KW-0235">DNA replication</keyword>
<dbReference type="AlphaFoldDB" id="A0A896Z6A3"/>
<keyword evidence="3" id="KW-0808">Transferase</keyword>
<evidence type="ECO:0000256" key="2">
    <source>
        <dbReference type="ARBA" id="ARBA00012417"/>
    </source>
</evidence>
<dbReference type="InterPro" id="IPR043502">
    <property type="entry name" value="DNA/RNA_pol_sf"/>
</dbReference>
<evidence type="ECO:0000259" key="9">
    <source>
        <dbReference type="Pfam" id="PF03175"/>
    </source>
</evidence>
<reference evidence="10" key="1">
    <citation type="journal article" date="2020" name="Comput. Struct. Biotechnol. J.">
        <title>The mitogenomes of two saprophytic Boletales species (Coniophora) reveals intron dynamics and accumulation of plasmid-derived and non-conserved genes.</title>
        <authorList>
            <person name="Wu P."/>
            <person name="Bao Z."/>
            <person name="Tu W."/>
            <person name="Li L."/>
            <person name="Xiong C."/>
            <person name="Jin X."/>
            <person name="Li P."/>
            <person name="Gui M."/>
            <person name="Huang W."/>
            <person name="Li Q."/>
        </authorList>
    </citation>
    <scope>NUCLEOTIDE SEQUENCE</scope>
</reference>
<dbReference type="Pfam" id="PF03175">
    <property type="entry name" value="DNA_pol_B_2"/>
    <property type="match status" value="1"/>
</dbReference>
<feature type="domain" description="DNA-directed DNA polymerase family B mitochondria/virus" evidence="9">
    <location>
        <begin position="3"/>
        <end position="88"/>
    </location>
</feature>
<dbReference type="EMBL" id="MT375015">
    <property type="protein sequence ID" value="QSE33955.1"/>
    <property type="molecule type" value="Genomic_DNA"/>
</dbReference>
<dbReference type="GO" id="GO:0000166">
    <property type="term" value="F:nucleotide binding"/>
    <property type="evidence" value="ECO:0007669"/>
    <property type="project" value="InterPro"/>
</dbReference>
<dbReference type="EC" id="2.7.7.7" evidence="2"/>
<evidence type="ECO:0000256" key="5">
    <source>
        <dbReference type="ARBA" id="ARBA00022705"/>
    </source>
</evidence>
<evidence type="ECO:0000256" key="6">
    <source>
        <dbReference type="ARBA" id="ARBA00022932"/>
    </source>
</evidence>
<protein>
    <recommendedName>
        <fullName evidence="2">DNA-directed DNA polymerase</fullName>
        <ecNumber evidence="2">2.7.7.7</ecNumber>
    </recommendedName>
</protein>
<geneLocation type="mitochondrion" evidence="10"/>
<keyword evidence="6" id="KW-0239">DNA-directed DNA polymerase</keyword>
<sequence length="115" mass="13152">MFQLNIDQYPTVPSLAFALFRKNYLKDTQIAITVGKTADFIRESFTGGSTEMYIPFGENVYVYDINSLYPAVMKNNKFPVGQTYKFVGDITELATRSEGINGDYYWIGEMDVETR</sequence>